<evidence type="ECO:0000313" key="2">
    <source>
        <dbReference type="EMBL" id="KAJ1951917.1"/>
    </source>
</evidence>
<dbReference type="Proteomes" id="UP001150925">
    <property type="component" value="Unassembled WGS sequence"/>
</dbReference>
<proteinExistence type="predicted"/>
<accession>A0A9W8ANQ8</accession>
<reference evidence="2" key="1">
    <citation type="submission" date="2022-07" db="EMBL/GenBank/DDBJ databases">
        <title>Phylogenomic reconstructions and comparative analyses of Kickxellomycotina fungi.</title>
        <authorList>
            <person name="Reynolds N.K."/>
            <person name="Stajich J.E."/>
            <person name="Barry K."/>
            <person name="Grigoriev I.V."/>
            <person name="Crous P."/>
            <person name="Smith M.E."/>
        </authorList>
    </citation>
    <scope>NUCLEOTIDE SEQUENCE</scope>
    <source>
        <strain evidence="2">RSA 1196</strain>
    </source>
</reference>
<sequence length="77" mass="8993">MLRNAEELEHDRKQRLAEDDRQQTERETAQSNGRALGKDPQFITELETMAYSTTSDMGLADRIRRNRASLRRDQSNI</sequence>
<feature type="compositionally biased region" description="Basic and acidic residues" evidence="1">
    <location>
        <begin position="1"/>
        <end position="28"/>
    </location>
</feature>
<feature type="region of interest" description="Disordered" evidence="1">
    <location>
        <begin position="1"/>
        <end position="40"/>
    </location>
</feature>
<gene>
    <name evidence="2" type="ORF">IWQ62_006342</name>
</gene>
<dbReference type="EMBL" id="JANBPY010003374">
    <property type="protein sequence ID" value="KAJ1951917.1"/>
    <property type="molecule type" value="Genomic_DNA"/>
</dbReference>
<evidence type="ECO:0000256" key="1">
    <source>
        <dbReference type="SAM" id="MobiDB-lite"/>
    </source>
</evidence>
<dbReference type="AlphaFoldDB" id="A0A9W8ANQ8"/>
<protein>
    <submittedName>
        <fullName evidence="2">Uncharacterized protein</fullName>
    </submittedName>
</protein>
<evidence type="ECO:0000313" key="3">
    <source>
        <dbReference type="Proteomes" id="UP001150925"/>
    </source>
</evidence>
<comment type="caution">
    <text evidence="2">The sequence shown here is derived from an EMBL/GenBank/DDBJ whole genome shotgun (WGS) entry which is preliminary data.</text>
</comment>
<organism evidence="2 3">
    <name type="scientific">Dispira parvispora</name>
    <dbReference type="NCBI Taxonomy" id="1520584"/>
    <lineage>
        <taxon>Eukaryota</taxon>
        <taxon>Fungi</taxon>
        <taxon>Fungi incertae sedis</taxon>
        <taxon>Zoopagomycota</taxon>
        <taxon>Kickxellomycotina</taxon>
        <taxon>Dimargaritomycetes</taxon>
        <taxon>Dimargaritales</taxon>
        <taxon>Dimargaritaceae</taxon>
        <taxon>Dispira</taxon>
    </lineage>
</organism>
<name>A0A9W8ANQ8_9FUNG</name>
<keyword evidence="3" id="KW-1185">Reference proteome</keyword>